<name>A0A4Y7JCE6_PAPSO</name>
<dbReference type="PANTHER" id="PTHR47475:SF2">
    <property type="entry name" value="CHROMOSOME TRANSMISSION FIDELITY PROTEIN 8"/>
    <property type="match status" value="1"/>
</dbReference>
<evidence type="ECO:0000313" key="2">
    <source>
        <dbReference type="EMBL" id="RZC57468.1"/>
    </source>
</evidence>
<dbReference type="Pfam" id="PF09696">
    <property type="entry name" value="Ctf8"/>
    <property type="match status" value="2"/>
</dbReference>
<evidence type="ECO:0000259" key="1">
    <source>
        <dbReference type="PROSITE" id="PS51399"/>
    </source>
</evidence>
<evidence type="ECO:0000313" key="3">
    <source>
        <dbReference type="Proteomes" id="UP000316621"/>
    </source>
</evidence>
<organism evidence="2 3">
    <name type="scientific">Papaver somniferum</name>
    <name type="common">Opium poppy</name>
    <dbReference type="NCBI Taxonomy" id="3469"/>
    <lineage>
        <taxon>Eukaryota</taxon>
        <taxon>Viridiplantae</taxon>
        <taxon>Streptophyta</taxon>
        <taxon>Embryophyta</taxon>
        <taxon>Tracheophyta</taxon>
        <taxon>Spermatophyta</taxon>
        <taxon>Magnoliopsida</taxon>
        <taxon>Ranunculales</taxon>
        <taxon>Papaveraceae</taxon>
        <taxon>Papaveroideae</taxon>
        <taxon>Papaver</taxon>
    </lineage>
</organism>
<sequence length="386" mass="44085">MVEVQPCFKDRIQNLEIGILCRTSSSQENYTFTVGYHELSGTKMKLKKPYLVLKKTRTILDSISDEEEEDNSKANSSKTETELDVIGIIRYRIPVQNQTQTPKFNSFSQDSLKPIWTGSIRLILKWLKWLVLTTASLFTQAYTCGSVDVKFDGSLANVPHHEHVLVFEGNHFTVNGGPERDPNDPCNAELLESVKNYKIPEEFAADGMHTVRVVRTCKSFSNVEVVRDKRLDEYYRLMSCKLNVCSDGNCPEWAIVEIQGMIEVQPCFKDRIQNLEIGILCRTSSEENYTFTVGYHELSGTKMKLKKPYLILKKKRTILESIPDDEEEEEDISKANSPKTETELEVIGIIRHRILFKTRPKPLISKPQVVVKEKKSGPTTTVPMVQ</sequence>
<dbReference type="GO" id="GO:0007064">
    <property type="term" value="P:mitotic sister chromatid cohesion"/>
    <property type="evidence" value="ECO:0007669"/>
    <property type="project" value="InterPro"/>
</dbReference>
<dbReference type="GO" id="GO:0031390">
    <property type="term" value="C:Ctf18 RFC-like complex"/>
    <property type="evidence" value="ECO:0007669"/>
    <property type="project" value="InterPro"/>
</dbReference>
<dbReference type="InterPro" id="IPR012989">
    <property type="entry name" value="SEP_domain"/>
</dbReference>
<protein>
    <recommendedName>
        <fullName evidence="1">SEP domain-containing protein</fullName>
    </recommendedName>
</protein>
<dbReference type="PROSITE" id="PS51399">
    <property type="entry name" value="SEP"/>
    <property type="match status" value="1"/>
</dbReference>
<reference evidence="2 3" key="1">
    <citation type="journal article" date="2018" name="Science">
        <title>The opium poppy genome and morphinan production.</title>
        <authorList>
            <person name="Guo L."/>
            <person name="Winzer T."/>
            <person name="Yang X."/>
            <person name="Li Y."/>
            <person name="Ning Z."/>
            <person name="He Z."/>
            <person name="Teodor R."/>
            <person name="Lu Y."/>
            <person name="Bowser T.A."/>
            <person name="Graham I.A."/>
            <person name="Ye K."/>
        </authorList>
    </citation>
    <scope>NUCLEOTIDE SEQUENCE [LARGE SCALE GENOMIC DNA]</scope>
    <source>
        <strain evidence="3">cv. HN1</strain>
        <tissue evidence="2">Leaves</tissue>
    </source>
</reference>
<keyword evidence="3" id="KW-1185">Reference proteome</keyword>
<dbReference type="SUPFAM" id="SSF102848">
    <property type="entry name" value="NSFL1 (p97 ATPase) cofactor p47, SEP domain"/>
    <property type="match status" value="1"/>
</dbReference>
<dbReference type="InterPro" id="IPR036241">
    <property type="entry name" value="NSFL1C_SEP_dom_sf"/>
</dbReference>
<dbReference type="Gene3D" id="3.30.420.210">
    <property type="entry name" value="SEP domain"/>
    <property type="match status" value="1"/>
</dbReference>
<dbReference type="PANTHER" id="PTHR47475">
    <property type="entry name" value="CHROMOSOME TRANSMISSION FIDELITY PROTEIN 8"/>
    <property type="match status" value="1"/>
</dbReference>
<dbReference type="STRING" id="3469.A0A4Y7JCE6"/>
<gene>
    <name evidence="2" type="ORF">C5167_004773</name>
</gene>
<dbReference type="InterPro" id="IPR018607">
    <property type="entry name" value="Ctf8"/>
</dbReference>
<dbReference type="EMBL" id="CM010718">
    <property type="protein sequence ID" value="RZC57468.1"/>
    <property type="molecule type" value="Genomic_DNA"/>
</dbReference>
<accession>A0A4Y7JCE6</accession>
<proteinExistence type="predicted"/>
<dbReference type="AlphaFoldDB" id="A0A4Y7JCE6"/>
<dbReference type="Gramene" id="RZC57468">
    <property type="protein sequence ID" value="RZC57468"/>
    <property type="gene ID" value="C5167_004773"/>
</dbReference>
<feature type="domain" description="SEP" evidence="1">
    <location>
        <begin position="160"/>
        <end position="236"/>
    </location>
</feature>
<dbReference type="Proteomes" id="UP000316621">
    <property type="component" value="Chromosome 4"/>
</dbReference>